<dbReference type="EMBL" id="JACXAI010000004">
    <property type="protein sequence ID" value="MBD1379558.1"/>
    <property type="molecule type" value="Genomic_DNA"/>
</dbReference>
<feature type="domain" description="NlpC/P60" evidence="5">
    <location>
        <begin position="1"/>
        <end position="123"/>
    </location>
</feature>
<dbReference type="PANTHER" id="PTHR47053:SF1">
    <property type="entry name" value="MUREIN DD-ENDOPEPTIDASE MEPH-RELATED"/>
    <property type="match status" value="1"/>
</dbReference>
<accession>A0A926NFI4</accession>
<protein>
    <submittedName>
        <fullName evidence="6">C40 family peptidase</fullName>
    </submittedName>
</protein>
<dbReference type="SUPFAM" id="SSF54001">
    <property type="entry name" value="Cysteine proteinases"/>
    <property type="match status" value="1"/>
</dbReference>
<dbReference type="AlphaFoldDB" id="A0A926NFI4"/>
<dbReference type="GO" id="GO:0006508">
    <property type="term" value="P:proteolysis"/>
    <property type="evidence" value="ECO:0007669"/>
    <property type="project" value="UniProtKB-KW"/>
</dbReference>
<organism evidence="6 7">
    <name type="scientific">Metabacillus arenae</name>
    <dbReference type="NCBI Taxonomy" id="2771434"/>
    <lineage>
        <taxon>Bacteria</taxon>
        <taxon>Bacillati</taxon>
        <taxon>Bacillota</taxon>
        <taxon>Bacilli</taxon>
        <taxon>Bacillales</taxon>
        <taxon>Bacillaceae</taxon>
        <taxon>Metabacillus</taxon>
    </lineage>
</organism>
<dbReference type="Gene3D" id="3.90.1720.10">
    <property type="entry name" value="endopeptidase domain like (from Nostoc punctiforme)"/>
    <property type="match status" value="1"/>
</dbReference>
<sequence>MTGLEFMGTPYVFNASSDRTDQFDCSSFMQYIYGVNGINLPRNSRQQFAAGKRITNGSIKRGDLLFFTTPKRSKYKGISKVGHVGMYIGNQLMLHTSRKRGEVVVEKLTEHWRKRFIGSRRVLD</sequence>
<comment type="caution">
    <text evidence="6">The sequence shown here is derived from an EMBL/GenBank/DDBJ whole genome shotgun (WGS) entry which is preliminary data.</text>
</comment>
<keyword evidence="4" id="KW-0788">Thiol protease</keyword>
<evidence type="ECO:0000256" key="3">
    <source>
        <dbReference type="ARBA" id="ARBA00022801"/>
    </source>
</evidence>
<keyword evidence="7" id="KW-1185">Reference proteome</keyword>
<dbReference type="Proteomes" id="UP000626844">
    <property type="component" value="Unassembled WGS sequence"/>
</dbReference>
<dbReference type="Pfam" id="PF00877">
    <property type="entry name" value="NLPC_P60"/>
    <property type="match status" value="1"/>
</dbReference>
<comment type="similarity">
    <text evidence="1">Belongs to the peptidase C40 family.</text>
</comment>
<keyword evidence="2" id="KW-0645">Protease</keyword>
<evidence type="ECO:0000259" key="5">
    <source>
        <dbReference type="PROSITE" id="PS51935"/>
    </source>
</evidence>
<gene>
    <name evidence="6" type="ORF">IC621_04890</name>
</gene>
<keyword evidence="3" id="KW-0378">Hydrolase</keyword>
<reference evidence="6" key="1">
    <citation type="submission" date="2020-09" db="EMBL/GenBank/DDBJ databases">
        <title>A novel bacterium of genus Bacillus, isolated from South China Sea.</title>
        <authorList>
            <person name="Huang H."/>
            <person name="Mo K."/>
            <person name="Hu Y."/>
        </authorList>
    </citation>
    <scope>NUCLEOTIDE SEQUENCE</scope>
    <source>
        <strain evidence="6">IB182487</strain>
    </source>
</reference>
<dbReference type="PANTHER" id="PTHR47053">
    <property type="entry name" value="MUREIN DD-ENDOPEPTIDASE MEPH-RELATED"/>
    <property type="match status" value="1"/>
</dbReference>
<name>A0A926NFI4_9BACI</name>
<dbReference type="InterPro" id="IPR051202">
    <property type="entry name" value="Peptidase_C40"/>
</dbReference>
<dbReference type="RefSeq" id="WP_191156330.1">
    <property type="nucleotide sequence ID" value="NZ_JACXAI010000004.1"/>
</dbReference>
<evidence type="ECO:0000313" key="7">
    <source>
        <dbReference type="Proteomes" id="UP000626844"/>
    </source>
</evidence>
<evidence type="ECO:0000256" key="2">
    <source>
        <dbReference type="ARBA" id="ARBA00022670"/>
    </source>
</evidence>
<proteinExistence type="inferred from homology"/>
<evidence type="ECO:0000313" key="6">
    <source>
        <dbReference type="EMBL" id="MBD1379558.1"/>
    </source>
</evidence>
<dbReference type="GO" id="GO:0008234">
    <property type="term" value="F:cysteine-type peptidase activity"/>
    <property type="evidence" value="ECO:0007669"/>
    <property type="project" value="UniProtKB-KW"/>
</dbReference>
<evidence type="ECO:0000256" key="4">
    <source>
        <dbReference type="ARBA" id="ARBA00022807"/>
    </source>
</evidence>
<dbReference type="InterPro" id="IPR000064">
    <property type="entry name" value="NLP_P60_dom"/>
</dbReference>
<evidence type="ECO:0000256" key="1">
    <source>
        <dbReference type="ARBA" id="ARBA00007074"/>
    </source>
</evidence>
<dbReference type="InterPro" id="IPR038765">
    <property type="entry name" value="Papain-like_cys_pep_sf"/>
</dbReference>
<dbReference type="PROSITE" id="PS51935">
    <property type="entry name" value="NLPC_P60"/>
    <property type="match status" value="1"/>
</dbReference>